<gene>
    <name evidence="1" type="ORF">C5167_025394</name>
</gene>
<keyword evidence="2" id="KW-1185">Reference proteome</keyword>
<dbReference type="EMBL" id="CM010719">
    <property type="protein sequence ID" value="RZC63638.1"/>
    <property type="molecule type" value="Genomic_DNA"/>
</dbReference>
<dbReference type="Proteomes" id="UP000316621">
    <property type="component" value="Chromosome 5"/>
</dbReference>
<accession>A0A4Y7JV16</accession>
<reference evidence="1 2" key="1">
    <citation type="journal article" date="2018" name="Science">
        <title>The opium poppy genome and morphinan production.</title>
        <authorList>
            <person name="Guo L."/>
            <person name="Winzer T."/>
            <person name="Yang X."/>
            <person name="Li Y."/>
            <person name="Ning Z."/>
            <person name="He Z."/>
            <person name="Teodor R."/>
            <person name="Lu Y."/>
            <person name="Bowser T.A."/>
            <person name="Graham I.A."/>
            <person name="Ye K."/>
        </authorList>
    </citation>
    <scope>NUCLEOTIDE SEQUENCE [LARGE SCALE GENOMIC DNA]</scope>
    <source>
        <strain evidence="2">cv. HN1</strain>
        <tissue evidence="1">Leaves</tissue>
    </source>
</reference>
<proteinExistence type="predicted"/>
<organism evidence="1 2">
    <name type="scientific">Papaver somniferum</name>
    <name type="common">Opium poppy</name>
    <dbReference type="NCBI Taxonomy" id="3469"/>
    <lineage>
        <taxon>Eukaryota</taxon>
        <taxon>Viridiplantae</taxon>
        <taxon>Streptophyta</taxon>
        <taxon>Embryophyta</taxon>
        <taxon>Tracheophyta</taxon>
        <taxon>Spermatophyta</taxon>
        <taxon>Magnoliopsida</taxon>
        <taxon>Ranunculales</taxon>
        <taxon>Papaveraceae</taxon>
        <taxon>Papaveroideae</taxon>
        <taxon>Papaver</taxon>
    </lineage>
</organism>
<sequence>MVLLTVDVHLDVYQGIILMKPPVCRKLAQNGENFPFDIHDWSEIPEKQEKIEELKISVWVEKKIHEKWKANKRNMMVQHCNEEKIVAQNKAKEVIDTKKKSVNGKASKKHLVMPHHAGREDLEENRSDNDISILEVTSRDQLRYSKTVGAEKPGQLPTATAIEL</sequence>
<dbReference type="AlphaFoldDB" id="A0A4Y7JV16"/>
<name>A0A4Y7JV16_PAPSO</name>
<evidence type="ECO:0000313" key="1">
    <source>
        <dbReference type="EMBL" id="RZC63638.1"/>
    </source>
</evidence>
<protein>
    <submittedName>
        <fullName evidence="1">Uncharacterized protein</fullName>
    </submittedName>
</protein>
<evidence type="ECO:0000313" key="2">
    <source>
        <dbReference type="Proteomes" id="UP000316621"/>
    </source>
</evidence>
<dbReference type="Gramene" id="RZC63638">
    <property type="protein sequence ID" value="RZC63638"/>
    <property type="gene ID" value="C5167_025394"/>
</dbReference>